<feature type="transmembrane region" description="Helical" evidence="1">
    <location>
        <begin position="161"/>
        <end position="186"/>
    </location>
</feature>
<dbReference type="EMBL" id="JAAMPC010000015">
    <property type="protein sequence ID" value="KAG2258943.1"/>
    <property type="molecule type" value="Genomic_DNA"/>
</dbReference>
<dbReference type="OrthoDB" id="1709837at2759"/>
<dbReference type="AlphaFoldDB" id="A0A8X7PX98"/>
<accession>A0A8X7PX98</accession>
<evidence type="ECO:0000256" key="1">
    <source>
        <dbReference type="SAM" id="Phobius"/>
    </source>
</evidence>
<organism evidence="2 3">
    <name type="scientific">Brassica carinata</name>
    <name type="common">Ethiopian mustard</name>
    <name type="synonym">Abyssinian cabbage</name>
    <dbReference type="NCBI Taxonomy" id="52824"/>
    <lineage>
        <taxon>Eukaryota</taxon>
        <taxon>Viridiplantae</taxon>
        <taxon>Streptophyta</taxon>
        <taxon>Embryophyta</taxon>
        <taxon>Tracheophyta</taxon>
        <taxon>Spermatophyta</taxon>
        <taxon>Magnoliopsida</taxon>
        <taxon>eudicotyledons</taxon>
        <taxon>Gunneridae</taxon>
        <taxon>Pentapetalae</taxon>
        <taxon>rosids</taxon>
        <taxon>malvids</taxon>
        <taxon>Brassicales</taxon>
        <taxon>Brassicaceae</taxon>
        <taxon>Brassiceae</taxon>
        <taxon>Brassica</taxon>
    </lineage>
</organism>
<keyword evidence="3" id="KW-1185">Reference proteome</keyword>
<keyword evidence="1" id="KW-0472">Membrane</keyword>
<keyword evidence="1" id="KW-0812">Transmembrane</keyword>
<feature type="transmembrane region" description="Helical" evidence="1">
    <location>
        <begin position="97"/>
        <end position="120"/>
    </location>
</feature>
<sequence length="273" mass="30303">MWWLSSSPWVSGLSCSSSEVIEPSSSLPAPIQWLRFILLSPCPQRLLSSAVDLLFLIILTLFALHKLCSSSSSSSTTEADIRKPLIARRTVTRTTGLFKTTVVATILLSFCSIVLCVLAFTTRTKLKLVDALFWLIHAVTYAVIAVLVLHEKRFASTNHPLTLRIYWVSSFIVTTLFAVSGILHLISGDPSAASLRSDDVASFVSFPLTAVLLIVSIRGSTGIVTTSSVAIPAKSKIRRFRTRQMCVIMMRRIRMTYNIIYDYIDRTTSLDHT</sequence>
<feature type="transmembrane region" description="Helical" evidence="1">
    <location>
        <begin position="132"/>
        <end position="149"/>
    </location>
</feature>
<evidence type="ECO:0000313" key="2">
    <source>
        <dbReference type="EMBL" id="KAG2258943.1"/>
    </source>
</evidence>
<dbReference type="Proteomes" id="UP000886595">
    <property type="component" value="Unassembled WGS sequence"/>
</dbReference>
<proteinExistence type="predicted"/>
<name>A0A8X7PX98_BRACI</name>
<feature type="transmembrane region" description="Helical" evidence="1">
    <location>
        <begin position="46"/>
        <end position="64"/>
    </location>
</feature>
<comment type="caution">
    <text evidence="2">The sequence shown here is derived from an EMBL/GenBank/DDBJ whole genome shotgun (WGS) entry which is preliminary data.</text>
</comment>
<keyword evidence="1" id="KW-1133">Transmembrane helix</keyword>
<evidence type="ECO:0000313" key="3">
    <source>
        <dbReference type="Proteomes" id="UP000886595"/>
    </source>
</evidence>
<reference evidence="2 3" key="1">
    <citation type="submission" date="2020-02" db="EMBL/GenBank/DDBJ databases">
        <authorList>
            <person name="Ma Q."/>
            <person name="Huang Y."/>
            <person name="Song X."/>
            <person name="Pei D."/>
        </authorList>
    </citation>
    <scope>NUCLEOTIDE SEQUENCE [LARGE SCALE GENOMIC DNA]</scope>
    <source>
        <strain evidence="2">Sxm20200214</strain>
        <tissue evidence="2">Leaf</tissue>
    </source>
</reference>
<gene>
    <name evidence="2" type="ORF">Bca52824_078237</name>
</gene>
<feature type="transmembrane region" description="Helical" evidence="1">
    <location>
        <begin position="206"/>
        <end position="231"/>
    </location>
</feature>
<protein>
    <submittedName>
        <fullName evidence="2">Uncharacterized protein</fullName>
    </submittedName>
</protein>